<keyword evidence="6" id="KW-0175">Coiled coil</keyword>
<dbReference type="SUPFAM" id="SSF52540">
    <property type="entry name" value="P-loop containing nucleoside triphosphate hydrolases"/>
    <property type="match status" value="1"/>
</dbReference>
<keyword evidence="3" id="KW-0677">Repeat</keyword>
<dbReference type="GO" id="GO:0009626">
    <property type="term" value="P:plant-type hypersensitive response"/>
    <property type="evidence" value="ECO:0007669"/>
    <property type="project" value="UniProtKB-ARBA"/>
</dbReference>
<keyword evidence="12" id="KW-1185">Reference proteome</keyword>
<dbReference type="InterPro" id="IPR055414">
    <property type="entry name" value="LRR_R13L4/SHOC2-like"/>
</dbReference>
<dbReference type="InterPro" id="IPR002182">
    <property type="entry name" value="NB-ARC"/>
</dbReference>
<dbReference type="Pfam" id="PF00931">
    <property type="entry name" value="NB-ARC"/>
    <property type="match status" value="1"/>
</dbReference>
<dbReference type="Gene3D" id="1.10.8.430">
    <property type="entry name" value="Helical domain of apoptotic protease-activating factors"/>
    <property type="match status" value="1"/>
</dbReference>
<dbReference type="FunFam" id="1.10.10.10:FF:000322">
    <property type="entry name" value="Probable disease resistance protein At1g63360"/>
    <property type="match status" value="1"/>
</dbReference>
<feature type="domain" description="Disease resistance R13L4/SHOC-2-like LRR" evidence="10">
    <location>
        <begin position="544"/>
        <end position="886"/>
    </location>
</feature>
<evidence type="ECO:0000259" key="7">
    <source>
        <dbReference type="Pfam" id="PF00931"/>
    </source>
</evidence>
<sequence length="1094" mass="124280">MEAALVTVSTGVIKPLLSKLFKLLGEEHAKLKGVHRDAKFIGDEMHSMQAALETLADEEQLDPEMRIWRDAVRELSYDMEDCVDDFVARVDHDHDGRTAFKKFVDKLKKPKYQHRTANEIKKLKTRATEASERHKRYNIVRPTSDISTCAIDPRLPALYVDADDLIGIDGPKDDIIDWFQWEATSTQLQVLSIVGSGGLGKTTLANQVYHAIRGQFSCAAFVSVSRKPNMRKILRDIAKGVGATDNTQDDDVQQLIDKLRRHLKDERYFIVIDDVWSAEQWKTISLALLNNNCGSRIITTTRNNEVASCCSSRVGRVYEMEPLSFGDSKSLFLRRAFGPEDSGHSHLEEVSNEILRKCSGIPLAIITVSSLLADQHGEDEWKRVLAAIGSALAKDPGADKMTKILSLSYFDLPHHLRTCLLYLSMFPEDSTIHKQHLIHMWIAEGFIREEQGRSRHAVGESYFNELINRCLIQPVDAEFDQVESCRVHDIILDFITCKAAEENFVTSFNDVEHGDNSHRRVRRIFVGNSNNEKVTIAASRIFSHVRSLIVCVQYPQVSLLAFPPALRVLDLGKCWWLEAHHIASIEKLFLLKYLCLANVTLLPRKIGELQYLETLDITKTRILELPSAVTCLQRLTSLYIHFRTSFVDGMIGKMQSLEELMMFGVHSYEQGKSLQELSQLTKLWRLEVLLGCELWGGTGQIEDIHNNIGTLLSSCNLRHLHIRKCSCSDPLAVKTYFPLSLESWCLATPCSLREFYITYCYIDKVPNWMRLLRNLRELELYVVTVRPEDVAILGSVPTLLFLTLKTFNGTDGRILLHGFSSLKYLCLELLYCGTSLEFEAGSMPRLEHLKLEFRVHRMYCLNGSSNFGIQHLSALRKVEVCICCNFGNSENPLAGVEFCFGKYIGSLIETVIMTLPNCSSLLSEYGNVSYANVDCEHYTTIVGTDYEKEDEVGQDAGAHHWHVGGNHPRMSFGYTQNVISQYSSTPEGVFFRWMTLMETHLLPRPVIHKRRRRTALEKSTLRTSIHVVARNSGRPDSTIRSCARVLLRQMGIFQEDEEAAISEEDLDRYWREFDHPLAEPQMAALAALSSWSLP</sequence>
<organism evidence="11 12">
    <name type="scientific">Lolium multiflorum</name>
    <name type="common">Italian ryegrass</name>
    <name type="synonym">Lolium perenne subsp. multiflorum</name>
    <dbReference type="NCBI Taxonomy" id="4521"/>
    <lineage>
        <taxon>Eukaryota</taxon>
        <taxon>Viridiplantae</taxon>
        <taxon>Streptophyta</taxon>
        <taxon>Embryophyta</taxon>
        <taxon>Tracheophyta</taxon>
        <taxon>Spermatophyta</taxon>
        <taxon>Magnoliopsida</taxon>
        <taxon>Liliopsida</taxon>
        <taxon>Poales</taxon>
        <taxon>Poaceae</taxon>
        <taxon>BOP clade</taxon>
        <taxon>Pooideae</taxon>
        <taxon>Poodae</taxon>
        <taxon>Poeae</taxon>
        <taxon>Poeae Chloroplast Group 2 (Poeae type)</taxon>
        <taxon>Loliodinae</taxon>
        <taxon>Loliinae</taxon>
        <taxon>Lolium</taxon>
    </lineage>
</organism>
<feature type="domain" description="Disease resistance protein winged helix" evidence="9">
    <location>
        <begin position="425"/>
        <end position="495"/>
    </location>
</feature>
<dbReference type="InterPro" id="IPR041118">
    <property type="entry name" value="Rx_N"/>
</dbReference>
<evidence type="ECO:0000256" key="4">
    <source>
        <dbReference type="ARBA" id="ARBA00022741"/>
    </source>
</evidence>
<name>A0AAD8QUA3_LOLMU</name>
<evidence type="ECO:0000259" key="10">
    <source>
        <dbReference type="Pfam" id="PF23598"/>
    </source>
</evidence>
<dbReference type="InterPro" id="IPR058922">
    <property type="entry name" value="WHD_DRP"/>
</dbReference>
<dbReference type="InterPro" id="IPR044974">
    <property type="entry name" value="Disease_R_plants"/>
</dbReference>
<evidence type="ECO:0000313" key="11">
    <source>
        <dbReference type="EMBL" id="KAK1609195.1"/>
    </source>
</evidence>
<dbReference type="InterPro" id="IPR027417">
    <property type="entry name" value="P-loop_NTPase"/>
</dbReference>
<dbReference type="GO" id="GO:0042742">
    <property type="term" value="P:defense response to bacterium"/>
    <property type="evidence" value="ECO:0007669"/>
    <property type="project" value="UniProtKB-ARBA"/>
</dbReference>
<dbReference type="PANTHER" id="PTHR23155">
    <property type="entry name" value="DISEASE RESISTANCE PROTEIN RP"/>
    <property type="match status" value="1"/>
</dbReference>
<dbReference type="PRINTS" id="PR00364">
    <property type="entry name" value="DISEASERSIST"/>
</dbReference>
<dbReference type="Proteomes" id="UP001231189">
    <property type="component" value="Unassembled WGS sequence"/>
</dbReference>
<dbReference type="Gene3D" id="1.10.10.10">
    <property type="entry name" value="Winged helix-like DNA-binding domain superfamily/Winged helix DNA-binding domain"/>
    <property type="match status" value="1"/>
</dbReference>
<gene>
    <name evidence="11" type="ORF">QYE76_032868</name>
</gene>
<dbReference type="EMBL" id="JAUUTY010000007">
    <property type="protein sequence ID" value="KAK1609195.1"/>
    <property type="molecule type" value="Genomic_DNA"/>
</dbReference>
<dbReference type="Pfam" id="PF23559">
    <property type="entry name" value="WHD_DRP"/>
    <property type="match status" value="1"/>
</dbReference>
<dbReference type="InterPro" id="IPR038005">
    <property type="entry name" value="RX-like_CC"/>
</dbReference>
<dbReference type="Gene3D" id="3.80.10.10">
    <property type="entry name" value="Ribonuclease Inhibitor"/>
    <property type="match status" value="1"/>
</dbReference>
<dbReference type="CDD" id="cd14798">
    <property type="entry name" value="RX-CC_like"/>
    <property type="match status" value="1"/>
</dbReference>
<keyword evidence="5" id="KW-0611">Plant defense</keyword>
<dbReference type="GO" id="GO:0002758">
    <property type="term" value="P:innate immune response-activating signaling pathway"/>
    <property type="evidence" value="ECO:0007669"/>
    <property type="project" value="UniProtKB-ARBA"/>
</dbReference>
<dbReference type="Pfam" id="PF23598">
    <property type="entry name" value="LRR_14"/>
    <property type="match status" value="1"/>
</dbReference>
<evidence type="ECO:0000256" key="6">
    <source>
        <dbReference type="ARBA" id="ARBA00023054"/>
    </source>
</evidence>
<feature type="domain" description="NB-ARC" evidence="7">
    <location>
        <begin position="185"/>
        <end position="337"/>
    </location>
</feature>
<evidence type="ECO:0000256" key="1">
    <source>
        <dbReference type="ARBA" id="ARBA00008894"/>
    </source>
</evidence>
<comment type="similarity">
    <text evidence="1">Belongs to the disease resistance NB-LRR family.</text>
</comment>
<reference evidence="11" key="1">
    <citation type="submission" date="2023-07" db="EMBL/GenBank/DDBJ databases">
        <title>A chromosome-level genome assembly of Lolium multiflorum.</title>
        <authorList>
            <person name="Chen Y."/>
            <person name="Copetti D."/>
            <person name="Kolliker R."/>
            <person name="Studer B."/>
        </authorList>
    </citation>
    <scope>NUCLEOTIDE SEQUENCE</scope>
    <source>
        <strain evidence="11">02402/16</strain>
        <tissue evidence="11">Leaf</tissue>
    </source>
</reference>
<evidence type="ECO:0000256" key="5">
    <source>
        <dbReference type="ARBA" id="ARBA00022821"/>
    </source>
</evidence>
<evidence type="ECO:0000259" key="8">
    <source>
        <dbReference type="Pfam" id="PF18052"/>
    </source>
</evidence>
<evidence type="ECO:0000313" key="12">
    <source>
        <dbReference type="Proteomes" id="UP001231189"/>
    </source>
</evidence>
<keyword evidence="2" id="KW-0433">Leucine-rich repeat</keyword>
<keyword evidence="4" id="KW-0547">Nucleotide-binding</keyword>
<dbReference type="SUPFAM" id="SSF52058">
    <property type="entry name" value="L domain-like"/>
    <property type="match status" value="1"/>
</dbReference>
<dbReference type="InterPro" id="IPR032675">
    <property type="entry name" value="LRR_dom_sf"/>
</dbReference>
<dbReference type="FunFam" id="3.40.50.300:FF:001091">
    <property type="entry name" value="Probable disease resistance protein At1g61300"/>
    <property type="match status" value="1"/>
</dbReference>
<evidence type="ECO:0000256" key="2">
    <source>
        <dbReference type="ARBA" id="ARBA00022614"/>
    </source>
</evidence>
<proteinExistence type="inferred from homology"/>
<dbReference type="AlphaFoldDB" id="A0AAD8QUA3"/>
<feature type="domain" description="Disease resistance N-terminal" evidence="8">
    <location>
        <begin position="12"/>
        <end position="99"/>
    </location>
</feature>
<dbReference type="Pfam" id="PF18052">
    <property type="entry name" value="Rx_N"/>
    <property type="match status" value="1"/>
</dbReference>
<dbReference type="Gene3D" id="3.40.50.300">
    <property type="entry name" value="P-loop containing nucleotide triphosphate hydrolases"/>
    <property type="match status" value="1"/>
</dbReference>
<evidence type="ECO:0000259" key="9">
    <source>
        <dbReference type="Pfam" id="PF23559"/>
    </source>
</evidence>
<dbReference type="InterPro" id="IPR036388">
    <property type="entry name" value="WH-like_DNA-bd_sf"/>
</dbReference>
<protein>
    <submittedName>
        <fullName evidence="11">Uncharacterized protein</fullName>
    </submittedName>
</protein>
<dbReference type="PANTHER" id="PTHR23155:SF1028">
    <property type="entry name" value="OS08G0174800 PROTEIN"/>
    <property type="match status" value="1"/>
</dbReference>
<accession>A0AAD8QUA3</accession>
<dbReference type="GO" id="GO:0043531">
    <property type="term" value="F:ADP binding"/>
    <property type="evidence" value="ECO:0007669"/>
    <property type="project" value="InterPro"/>
</dbReference>
<dbReference type="Gene3D" id="1.20.5.4130">
    <property type="match status" value="1"/>
</dbReference>
<dbReference type="InterPro" id="IPR042197">
    <property type="entry name" value="Apaf_helical"/>
</dbReference>
<comment type="caution">
    <text evidence="11">The sequence shown here is derived from an EMBL/GenBank/DDBJ whole genome shotgun (WGS) entry which is preliminary data.</text>
</comment>
<evidence type="ECO:0000256" key="3">
    <source>
        <dbReference type="ARBA" id="ARBA00022737"/>
    </source>
</evidence>